<organism evidence="2 3">
    <name type="scientific">Citricoccus parietis</name>
    <dbReference type="NCBI Taxonomy" id="592307"/>
    <lineage>
        <taxon>Bacteria</taxon>
        <taxon>Bacillati</taxon>
        <taxon>Actinomycetota</taxon>
        <taxon>Actinomycetes</taxon>
        <taxon>Micrococcales</taxon>
        <taxon>Micrococcaceae</taxon>
        <taxon>Citricoccus</taxon>
    </lineage>
</organism>
<name>A0ABV5FXU8_9MICC</name>
<accession>A0ABV5FXU8</accession>
<dbReference type="Proteomes" id="UP001589575">
    <property type="component" value="Unassembled WGS sequence"/>
</dbReference>
<evidence type="ECO:0000256" key="1">
    <source>
        <dbReference type="SAM" id="MobiDB-lite"/>
    </source>
</evidence>
<feature type="compositionally biased region" description="Basic residues" evidence="1">
    <location>
        <begin position="37"/>
        <end position="48"/>
    </location>
</feature>
<proteinExistence type="predicted"/>
<dbReference type="EMBL" id="JBHMFI010000001">
    <property type="protein sequence ID" value="MFB9071519.1"/>
    <property type="molecule type" value="Genomic_DNA"/>
</dbReference>
<evidence type="ECO:0000313" key="2">
    <source>
        <dbReference type="EMBL" id="MFB9071519.1"/>
    </source>
</evidence>
<feature type="region of interest" description="Disordered" evidence="1">
    <location>
        <begin position="29"/>
        <end position="56"/>
    </location>
</feature>
<gene>
    <name evidence="2" type="ORF">ACFFX0_10010</name>
</gene>
<sequence>MWLALWPARRRCPSPGPHRRRWPRALRRAAQPCRWRPASRRRPRRSSCRRTSASPR</sequence>
<keyword evidence="3" id="KW-1185">Reference proteome</keyword>
<reference evidence="2 3" key="1">
    <citation type="submission" date="2024-09" db="EMBL/GenBank/DDBJ databases">
        <authorList>
            <person name="Sun Q."/>
            <person name="Mori K."/>
        </authorList>
    </citation>
    <scope>NUCLEOTIDE SEQUENCE [LARGE SCALE GENOMIC DNA]</scope>
    <source>
        <strain evidence="2 3">CCM 7609</strain>
    </source>
</reference>
<evidence type="ECO:0000313" key="3">
    <source>
        <dbReference type="Proteomes" id="UP001589575"/>
    </source>
</evidence>
<comment type="caution">
    <text evidence="2">The sequence shown here is derived from an EMBL/GenBank/DDBJ whole genome shotgun (WGS) entry which is preliminary data.</text>
</comment>
<protein>
    <submittedName>
        <fullName evidence="2">Uncharacterized protein</fullName>
    </submittedName>
</protein>